<evidence type="ECO:0000256" key="1">
    <source>
        <dbReference type="ARBA" id="ARBA00004123"/>
    </source>
</evidence>
<evidence type="ECO:0000256" key="6">
    <source>
        <dbReference type="ARBA" id="ARBA00023015"/>
    </source>
</evidence>
<organism evidence="13 14">
    <name type="scientific">Galendromus occidentalis</name>
    <name type="common">western predatory mite</name>
    <dbReference type="NCBI Taxonomy" id="34638"/>
    <lineage>
        <taxon>Eukaryota</taxon>
        <taxon>Metazoa</taxon>
        <taxon>Ecdysozoa</taxon>
        <taxon>Arthropoda</taxon>
        <taxon>Chelicerata</taxon>
        <taxon>Arachnida</taxon>
        <taxon>Acari</taxon>
        <taxon>Parasitiformes</taxon>
        <taxon>Mesostigmata</taxon>
        <taxon>Gamasina</taxon>
        <taxon>Phytoseioidea</taxon>
        <taxon>Phytoseiidae</taxon>
        <taxon>Typhlodrominae</taxon>
        <taxon>Galendromus</taxon>
    </lineage>
</organism>
<evidence type="ECO:0000256" key="4">
    <source>
        <dbReference type="ARBA" id="ARBA00022771"/>
    </source>
</evidence>
<gene>
    <name evidence="14" type="primary">LOC100899021</name>
</gene>
<evidence type="ECO:0000256" key="2">
    <source>
        <dbReference type="ARBA" id="ARBA00010340"/>
    </source>
</evidence>
<dbReference type="PROSITE" id="PS01345">
    <property type="entry name" value="COE"/>
    <property type="match status" value="1"/>
</dbReference>
<feature type="compositionally biased region" description="Low complexity" evidence="11">
    <location>
        <begin position="554"/>
        <end position="568"/>
    </location>
</feature>
<keyword evidence="5 10" id="KW-0862">Zinc</keyword>
<dbReference type="GO" id="GO:0005634">
    <property type="term" value="C:nucleus"/>
    <property type="evidence" value="ECO:0007669"/>
    <property type="project" value="UniProtKB-SubCell"/>
</dbReference>
<dbReference type="InterPro" id="IPR002909">
    <property type="entry name" value="IPT_dom"/>
</dbReference>
<dbReference type="GO" id="GO:0003700">
    <property type="term" value="F:DNA-binding transcription factor activity"/>
    <property type="evidence" value="ECO:0007669"/>
    <property type="project" value="InterPro"/>
</dbReference>
<dbReference type="AlphaFoldDB" id="A0AAJ7SHK7"/>
<dbReference type="CDD" id="cd11606">
    <property type="entry name" value="COE_DBD"/>
    <property type="match status" value="1"/>
</dbReference>
<accession>A0AAJ7SHK7</accession>
<feature type="region of interest" description="Disordered" evidence="11">
    <location>
        <begin position="495"/>
        <end position="616"/>
    </location>
</feature>
<dbReference type="RefSeq" id="XP_028968780.1">
    <property type="nucleotide sequence ID" value="XM_029112947.1"/>
</dbReference>
<dbReference type="InterPro" id="IPR013783">
    <property type="entry name" value="Ig-like_fold"/>
</dbReference>
<dbReference type="Gene3D" id="1.10.287.4280">
    <property type="match status" value="1"/>
</dbReference>
<evidence type="ECO:0000256" key="3">
    <source>
        <dbReference type="ARBA" id="ARBA00022723"/>
    </source>
</evidence>
<dbReference type="GeneID" id="100899021"/>
<keyword evidence="10" id="KW-0217">Developmental protein</keyword>
<dbReference type="InterPro" id="IPR032201">
    <property type="entry name" value="COE_HLH"/>
</dbReference>
<evidence type="ECO:0000256" key="11">
    <source>
        <dbReference type="SAM" id="MobiDB-lite"/>
    </source>
</evidence>
<feature type="compositionally biased region" description="Low complexity" evidence="11">
    <location>
        <begin position="575"/>
        <end position="585"/>
    </location>
</feature>
<dbReference type="CTD" id="45318"/>
<dbReference type="SUPFAM" id="SSF81296">
    <property type="entry name" value="E set domains"/>
    <property type="match status" value="1"/>
</dbReference>
<dbReference type="InterPro" id="IPR003523">
    <property type="entry name" value="Transcription_factor_COE"/>
</dbReference>
<dbReference type="Gene3D" id="2.60.40.10">
    <property type="entry name" value="Immunoglobulins"/>
    <property type="match status" value="1"/>
</dbReference>
<dbReference type="PANTHER" id="PTHR10747">
    <property type="entry name" value="TRANSCRIPTION FACTOR COE FAMILY MEMBER"/>
    <property type="match status" value="1"/>
</dbReference>
<proteinExistence type="inferred from homology"/>
<sequence>MMFGLHQDPGLQPRGPMASLKEEPLATAQLGRGWPMQPTMLDQSRNMETVCTEYLVPSQRMLFSAGLGRAHFEKQPPSNLRKSNFFHFVIALYDKAGQPVEVERTTFIGFVEKQHEPDGQKTNNGIQYQLQLLYANGARLTQDLFVRLIDSVTKQAIVYEGQDKNPEMCRVLLTHEIMCSRCCDKKSCGNRNETPSDPVIIDRFFLKFFLKCNQNCLKNAGNPRDMRRFQVVISSQVNVEGPLLAVSDNMFVHNNSKHGRRAKRLDASEGDTIGELHSIGDPHSRGPTPITTHSATSLGLVDVKRARFNEDLILNNPASHFTDVTFSSTPVIKAISPSEGWTTGGTSVIIIGDNFFEGLQVVFGTMLVWSEMITPHAIRVQTPPRHIQGVVEVTLSYKSKQFCKNAPGRFVYVSLSDPNLDYGFLRLAKLIPRHLGDPEKLTKETILKRAADLAEMLYAMPRNNQLAGLPSPRSPNNMSGFNAYSGQLSINVEQNGQEYGGRPPSEGVSPRGGGYGSNASTPHSTSTNNNANNSSSAGSQPQASTGYSSMGAQSTGTPTPGYGSPTPTMNGNTSGGSVTPTGSSSQQIFNGLRGLPHPSHYTPFTPMTPVTPIAPA</sequence>
<evidence type="ECO:0000256" key="8">
    <source>
        <dbReference type="ARBA" id="ARBA00023163"/>
    </source>
</evidence>
<dbReference type="Proteomes" id="UP000694867">
    <property type="component" value="Unplaced"/>
</dbReference>
<dbReference type="Pfam" id="PF16422">
    <property type="entry name" value="COE1_DBD"/>
    <property type="match status" value="1"/>
</dbReference>
<dbReference type="InterPro" id="IPR014756">
    <property type="entry name" value="Ig_E-set"/>
</dbReference>
<dbReference type="FunFam" id="2.60.40.3180:FF:000003">
    <property type="entry name" value="Knot, isoform C"/>
    <property type="match status" value="1"/>
</dbReference>
<dbReference type="SMART" id="SM00429">
    <property type="entry name" value="IPT"/>
    <property type="match status" value="1"/>
</dbReference>
<evidence type="ECO:0000259" key="12">
    <source>
        <dbReference type="SMART" id="SM00429"/>
    </source>
</evidence>
<dbReference type="KEGG" id="goe:100899021"/>
<keyword evidence="3 10" id="KW-0479">Metal-binding</keyword>
<dbReference type="InterPro" id="IPR032200">
    <property type="entry name" value="COE_DBD"/>
</dbReference>
<dbReference type="Pfam" id="PF01833">
    <property type="entry name" value="TIG"/>
    <property type="match status" value="1"/>
</dbReference>
<dbReference type="CDD" id="cd01175">
    <property type="entry name" value="IPT_COE"/>
    <property type="match status" value="1"/>
</dbReference>
<feature type="domain" description="IPT/TIG" evidence="12">
    <location>
        <begin position="329"/>
        <end position="413"/>
    </location>
</feature>
<comment type="subcellular location">
    <subcellularLocation>
        <location evidence="1 10">Nucleus</location>
    </subcellularLocation>
</comment>
<keyword evidence="9 10" id="KW-0539">Nucleus</keyword>
<protein>
    <submittedName>
        <fullName evidence="14">LOW QUALITY PROTEIN: transcription factor collier</fullName>
    </submittedName>
</protein>
<keyword evidence="6 10" id="KW-0805">Transcription regulation</keyword>
<dbReference type="InterPro" id="IPR038006">
    <property type="entry name" value="COE_IPT"/>
</dbReference>
<evidence type="ECO:0000256" key="9">
    <source>
        <dbReference type="ARBA" id="ARBA00023242"/>
    </source>
</evidence>
<keyword evidence="13" id="KW-1185">Reference proteome</keyword>
<reference evidence="14" key="1">
    <citation type="submission" date="2025-08" db="UniProtKB">
        <authorList>
            <consortium name="RefSeq"/>
        </authorList>
    </citation>
    <scope>IDENTIFICATION</scope>
</reference>
<dbReference type="GO" id="GO:0003677">
    <property type="term" value="F:DNA binding"/>
    <property type="evidence" value="ECO:0007669"/>
    <property type="project" value="UniProtKB-KW"/>
</dbReference>
<dbReference type="InterPro" id="IPR018350">
    <property type="entry name" value="Transcription_factor_COE_CS"/>
</dbReference>
<dbReference type="FunFam" id="2.60.40.10:FF:001458">
    <property type="entry name" value="EBF transcription factor 3b"/>
    <property type="match status" value="1"/>
</dbReference>
<keyword evidence="8 10" id="KW-0804">Transcription</keyword>
<name>A0AAJ7SHK7_9ACAR</name>
<dbReference type="InterPro" id="IPR038173">
    <property type="entry name" value="COE_DBD_sf"/>
</dbReference>
<comment type="similarity">
    <text evidence="2 10">Belongs to the COE family.</text>
</comment>
<dbReference type="Gene3D" id="2.60.40.3180">
    <property type="entry name" value="Transcription factor COE1, DNA-binding domain"/>
    <property type="match status" value="1"/>
</dbReference>
<keyword evidence="7 10" id="KW-0238">DNA-binding</keyword>
<feature type="compositionally biased region" description="Low complexity" evidence="11">
    <location>
        <begin position="517"/>
        <end position="546"/>
    </location>
</feature>
<keyword evidence="4 10" id="KW-0863">Zinc-finger</keyword>
<evidence type="ECO:0000256" key="5">
    <source>
        <dbReference type="ARBA" id="ARBA00022833"/>
    </source>
</evidence>
<dbReference type="Pfam" id="PF16423">
    <property type="entry name" value="COE1_HLH"/>
    <property type="match status" value="1"/>
</dbReference>
<evidence type="ECO:0000313" key="13">
    <source>
        <dbReference type="Proteomes" id="UP000694867"/>
    </source>
</evidence>
<evidence type="ECO:0000256" key="7">
    <source>
        <dbReference type="ARBA" id="ARBA00023125"/>
    </source>
</evidence>
<dbReference type="GO" id="GO:0008270">
    <property type="term" value="F:zinc ion binding"/>
    <property type="evidence" value="ECO:0007669"/>
    <property type="project" value="UniProtKB-KW"/>
</dbReference>
<evidence type="ECO:0000256" key="10">
    <source>
        <dbReference type="RuleBase" id="RU004489"/>
    </source>
</evidence>
<evidence type="ECO:0000313" key="14">
    <source>
        <dbReference type="RefSeq" id="XP_028968780.1"/>
    </source>
</evidence>